<comment type="caution">
    <text evidence="1">The sequence shown here is derived from an EMBL/GenBank/DDBJ whole genome shotgun (WGS) entry which is preliminary data.</text>
</comment>
<name>A0A396GJL2_MEDTR</name>
<accession>A0A396GJL2</accession>
<dbReference type="Proteomes" id="UP000265566">
    <property type="component" value="Chromosome 8"/>
</dbReference>
<reference evidence="2" key="1">
    <citation type="journal article" date="2018" name="Nat. Plants">
        <title>Whole-genome landscape of Medicago truncatula symbiotic genes.</title>
        <authorList>
            <person name="Pecrix Y."/>
            <person name="Staton S.E."/>
            <person name="Sallet E."/>
            <person name="Lelandais-Briere C."/>
            <person name="Moreau S."/>
            <person name="Carrere S."/>
            <person name="Blein T."/>
            <person name="Jardinaud M.F."/>
            <person name="Latrasse D."/>
            <person name="Zouine M."/>
            <person name="Zahm M."/>
            <person name="Kreplak J."/>
            <person name="Mayjonade B."/>
            <person name="Satge C."/>
            <person name="Perez M."/>
            <person name="Cauet S."/>
            <person name="Marande W."/>
            <person name="Chantry-Darmon C."/>
            <person name="Lopez-Roques C."/>
            <person name="Bouchez O."/>
            <person name="Berard A."/>
            <person name="Debelle F."/>
            <person name="Munos S."/>
            <person name="Bendahmane A."/>
            <person name="Berges H."/>
            <person name="Niebel A."/>
            <person name="Buitink J."/>
            <person name="Frugier F."/>
            <person name="Benhamed M."/>
            <person name="Crespi M."/>
            <person name="Gouzy J."/>
            <person name="Gamas P."/>
        </authorList>
    </citation>
    <scope>NUCLEOTIDE SEQUENCE [LARGE SCALE GENOMIC DNA]</scope>
    <source>
        <strain evidence="2">cv. Jemalong A17</strain>
    </source>
</reference>
<sequence length="57" mass="6592">MPQCLCFSPNSMSPKCYPSLNTMYYLLRNARDRLPNTLLLTHSPSLVHVIHSFLHMT</sequence>
<dbReference type="AlphaFoldDB" id="A0A396GJL2"/>
<organism evidence="1 2">
    <name type="scientific">Medicago truncatula</name>
    <name type="common">Barrel medic</name>
    <name type="synonym">Medicago tribuloides</name>
    <dbReference type="NCBI Taxonomy" id="3880"/>
    <lineage>
        <taxon>Eukaryota</taxon>
        <taxon>Viridiplantae</taxon>
        <taxon>Streptophyta</taxon>
        <taxon>Embryophyta</taxon>
        <taxon>Tracheophyta</taxon>
        <taxon>Spermatophyta</taxon>
        <taxon>Magnoliopsida</taxon>
        <taxon>eudicotyledons</taxon>
        <taxon>Gunneridae</taxon>
        <taxon>Pentapetalae</taxon>
        <taxon>rosids</taxon>
        <taxon>fabids</taxon>
        <taxon>Fabales</taxon>
        <taxon>Fabaceae</taxon>
        <taxon>Papilionoideae</taxon>
        <taxon>50 kb inversion clade</taxon>
        <taxon>NPAAA clade</taxon>
        <taxon>Hologalegina</taxon>
        <taxon>IRL clade</taxon>
        <taxon>Trifolieae</taxon>
        <taxon>Medicago</taxon>
    </lineage>
</organism>
<gene>
    <name evidence="1" type="ORF">MtrunA17_Chr8g0337641</name>
</gene>
<evidence type="ECO:0000313" key="2">
    <source>
        <dbReference type="Proteomes" id="UP000265566"/>
    </source>
</evidence>
<evidence type="ECO:0000313" key="1">
    <source>
        <dbReference type="EMBL" id="RHN38855.1"/>
    </source>
</evidence>
<proteinExistence type="predicted"/>
<dbReference type="Gramene" id="rna44825">
    <property type="protein sequence ID" value="RHN38855.1"/>
    <property type="gene ID" value="gene44825"/>
</dbReference>
<protein>
    <submittedName>
        <fullName evidence="1">Uncharacterized protein</fullName>
    </submittedName>
</protein>
<dbReference type="EMBL" id="PSQE01000008">
    <property type="protein sequence ID" value="RHN38855.1"/>
    <property type="molecule type" value="Genomic_DNA"/>
</dbReference>